<dbReference type="KEGG" id="cinf:CINF_1040"/>
<dbReference type="InterPro" id="IPR009078">
    <property type="entry name" value="Ferritin-like_SF"/>
</dbReference>
<organism evidence="1 2">
    <name type="scientific">Candidatus Campylobacter infans</name>
    <dbReference type="NCBI Taxonomy" id="2561898"/>
    <lineage>
        <taxon>Bacteria</taxon>
        <taxon>Pseudomonadati</taxon>
        <taxon>Campylobacterota</taxon>
        <taxon>Epsilonproteobacteria</taxon>
        <taxon>Campylobacterales</taxon>
        <taxon>Campylobacteraceae</taxon>
        <taxon>Campylobacter</taxon>
    </lineage>
</organism>
<dbReference type="SUPFAM" id="SSF47240">
    <property type="entry name" value="Ferritin-like"/>
    <property type="match status" value="1"/>
</dbReference>
<dbReference type="AlphaFoldDB" id="A0A7H9CJR8"/>
<dbReference type="EMBL" id="CP049075">
    <property type="protein sequence ID" value="QLI05545.1"/>
    <property type="molecule type" value="Genomic_DNA"/>
</dbReference>
<accession>A0A7H9CJR8</accession>
<reference evidence="1 2" key="1">
    <citation type="submission" date="2020-02" db="EMBL/GenBank/DDBJ databases">
        <title>Complete genome sequence of the novel Campylobacter species Candidatus Campylobacter infans.</title>
        <authorList>
            <person name="Duim B."/>
            <person name="Zomer A."/>
            <person name="van der Graaf L."/>
            <person name="Wagenaar J."/>
        </authorList>
    </citation>
    <scope>NUCLEOTIDE SEQUENCE [LARGE SCALE GENOMIC DNA]</scope>
    <source>
        <strain evidence="1 2">19S00001</strain>
    </source>
</reference>
<dbReference type="InterPro" id="IPR012348">
    <property type="entry name" value="RNR-like"/>
</dbReference>
<dbReference type="CDD" id="cd00657">
    <property type="entry name" value="Ferritin_like"/>
    <property type="match status" value="1"/>
</dbReference>
<gene>
    <name evidence="1" type="ORF">CINF_1040</name>
</gene>
<evidence type="ECO:0000313" key="2">
    <source>
        <dbReference type="Proteomes" id="UP000509414"/>
    </source>
</evidence>
<dbReference type="RefSeq" id="WP_179974746.1">
    <property type="nucleotide sequence ID" value="NZ_CP049075.1"/>
</dbReference>
<keyword evidence="2" id="KW-1185">Reference proteome</keyword>
<dbReference type="Proteomes" id="UP000509414">
    <property type="component" value="Chromosome"/>
</dbReference>
<dbReference type="Gene3D" id="1.10.620.20">
    <property type="entry name" value="Ribonucleotide Reductase, subunit A"/>
    <property type="match status" value="1"/>
</dbReference>
<sequence length="392" mass="44723">MNSHILSLNLGQIELGKAFFLRLENAFLLAKNGDIIEVLSDFDNLESDLVAWCHFKGEIFVEKKPLKHAFSYYLRKNSQENFTPTPLNVENLAPTMLGLAPRGVSTQQGSPKYHFNLSSKENVWSDSLIKLYEEAKKAQWNATRDIAWNEIPSYEQAYEQALAQIMTYLIENEFLALYIPSQFLAQISPFYTEVPLFLASIIGDEARHIEAFLKRAKATKLGVQHSSVATQRSLYTLFNEKDYFKSSFLLHIMGEGTFIDLLAFLEEYAKDEPTKRLLYLARLDEARHVAYGQEHIKNSIKSNPHKIELLKECVFSRRHSLNEINAESSLLIEALSVFAGGSTEPNAYKKGFEMVENLKAKMHINRTQRLVNCGIDEDLAVDLSKAHTPNFM</sequence>
<evidence type="ECO:0000313" key="1">
    <source>
        <dbReference type="EMBL" id="QLI05545.1"/>
    </source>
</evidence>
<proteinExistence type="predicted"/>
<dbReference type="GO" id="GO:0016491">
    <property type="term" value="F:oxidoreductase activity"/>
    <property type="evidence" value="ECO:0007669"/>
    <property type="project" value="InterPro"/>
</dbReference>
<protein>
    <submittedName>
        <fullName evidence="1">Ferritin-like protein</fullName>
    </submittedName>
</protein>
<name>A0A7H9CJR8_9BACT</name>